<sequence length="440" mass="50786">MSYTFEEQRIDYGWIKQMAKQQGVSVNDLIVLAPQNDPFYTGTPTDVASGQWFAELWHHIGDERMHIRRVHYWLVSQGTAKLSNGKPYENTVECWDALNAASKAARYLELVDPGAFNDRRTPETMIYATDRKAEPYVAVNGYLSRAGITLPPFPELPDYSVYGYYPEQAYHLEVWCEKSTMNDVLGPLCERYNANLQTGMGEMSITATLALVHRLQQANKPARILYVSDFDPAGQSMPVAMSRKIEYFVRRFGLDLDIRVFPVVLTLEQVQHYQLPRTPIKETERRRGGFEARHGEGAVELDALEALYPGALTAILSEHIEQYYDVSLAERVKQQQRALEQQLSTQWEWVIRGYEDLIQAFRDEYESIQVDVEQRLGDFSDRLRGVWHDIRLELERDRDLVDQYPAPGPEEAVELGDGLYNSERMYVEQIEAYKQFQGRS</sequence>
<evidence type="ECO:0000313" key="1">
    <source>
        <dbReference type="EMBL" id="GCE28142.1"/>
    </source>
</evidence>
<protein>
    <recommendedName>
        <fullName evidence="3">DUF2399 domain-containing protein</fullName>
    </recommendedName>
</protein>
<proteinExistence type="predicted"/>
<organism evidence="1 2">
    <name type="scientific">Dictyobacter alpinus</name>
    <dbReference type="NCBI Taxonomy" id="2014873"/>
    <lineage>
        <taxon>Bacteria</taxon>
        <taxon>Bacillati</taxon>
        <taxon>Chloroflexota</taxon>
        <taxon>Ktedonobacteria</taxon>
        <taxon>Ktedonobacterales</taxon>
        <taxon>Dictyobacteraceae</taxon>
        <taxon>Dictyobacter</taxon>
    </lineage>
</organism>
<dbReference type="OrthoDB" id="546653at2"/>
<name>A0A402BA13_9CHLR</name>
<dbReference type="AlphaFoldDB" id="A0A402BA13"/>
<dbReference type="EMBL" id="BIFT01000001">
    <property type="protein sequence ID" value="GCE28142.1"/>
    <property type="molecule type" value="Genomic_DNA"/>
</dbReference>
<comment type="caution">
    <text evidence="1">The sequence shown here is derived from an EMBL/GenBank/DDBJ whole genome shotgun (WGS) entry which is preliminary data.</text>
</comment>
<gene>
    <name evidence="1" type="ORF">KDA_36260</name>
</gene>
<evidence type="ECO:0000313" key="2">
    <source>
        <dbReference type="Proteomes" id="UP000287171"/>
    </source>
</evidence>
<reference evidence="2" key="1">
    <citation type="submission" date="2018-12" db="EMBL/GenBank/DDBJ databases">
        <title>Tengunoibacter tsumagoiensis gen. nov., sp. nov., Dictyobacter kobayashii sp. nov., D. alpinus sp. nov., and D. joshuensis sp. nov. and description of Dictyobacteraceae fam. nov. within the order Ktedonobacterales isolated from Tengu-no-mugimeshi.</title>
        <authorList>
            <person name="Wang C.M."/>
            <person name="Zheng Y."/>
            <person name="Sakai Y."/>
            <person name="Toyoda A."/>
            <person name="Minakuchi Y."/>
            <person name="Abe K."/>
            <person name="Yokota A."/>
            <person name="Yabe S."/>
        </authorList>
    </citation>
    <scope>NUCLEOTIDE SEQUENCE [LARGE SCALE GENOMIC DNA]</scope>
    <source>
        <strain evidence="2">Uno16</strain>
    </source>
</reference>
<dbReference type="Proteomes" id="UP000287171">
    <property type="component" value="Unassembled WGS sequence"/>
</dbReference>
<evidence type="ECO:0008006" key="3">
    <source>
        <dbReference type="Google" id="ProtNLM"/>
    </source>
</evidence>
<accession>A0A402BA13</accession>
<dbReference type="RefSeq" id="WP_126628395.1">
    <property type="nucleotide sequence ID" value="NZ_BIFT01000001.1"/>
</dbReference>
<keyword evidence="2" id="KW-1185">Reference proteome</keyword>